<feature type="transmembrane region" description="Helical" evidence="2">
    <location>
        <begin position="12"/>
        <end position="37"/>
    </location>
</feature>
<dbReference type="EMBL" id="VSSB01000001">
    <property type="protein sequence ID" value="TYL54210.1"/>
    <property type="molecule type" value="Genomic_DNA"/>
</dbReference>
<organism evidence="3 4">
    <name type="scientific">Agromyces mariniharenae</name>
    <dbReference type="NCBI Taxonomy" id="2604423"/>
    <lineage>
        <taxon>Bacteria</taxon>
        <taxon>Bacillati</taxon>
        <taxon>Actinomycetota</taxon>
        <taxon>Actinomycetes</taxon>
        <taxon>Micrococcales</taxon>
        <taxon>Microbacteriaceae</taxon>
        <taxon>Agromyces</taxon>
    </lineage>
</organism>
<evidence type="ECO:0000313" key="3">
    <source>
        <dbReference type="EMBL" id="TYL54210.1"/>
    </source>
</evidence>
<protein>
    <submittedName>
        <fullName evidence="3">Uncharacterized protein</fullName>
    </submittedName>
</protein>
<dbReference type="RefSeq" id="WP_148733697.1">
    <property type="nucleotide sequence ID" value="NZ_VSSB01000001.1"/>
</dbReference>
<keyword evidence="2" id="KW-0472">Membrane</keyword>
<feature type="region of interest" description="Disordered" evidence="1">
    <location>
        <begin position="44"/>
        <end position="81"/>
    </location>
</feature>
<dbReference type="Proteomes" id="UP000325243">
    <property type="component" value="Unassembled WGS sequence"/>
</dbReference>
<proteinExistence type="predicted"/>
<gene>
    <name evidence="3" type="ORF">FYC51_11595</name>
</gene>
<keyword evidence="2" id="KW-1133">Transmembrane helix</keyword>
<evidence type="ECO:0000256" key="1">
    <source>
        <dbReference type="SAM" id="MobiDB-lite"/>
    </source>
</evidence>
<sequence>MGMVKDALDDDRILGGIITLLMLAVVALVMGIVLWSADAELAPLSDDDGSSSIEASPTPGLAGLADDGGSFSTRGHVVPTF</sequence>
<dbReference type="AlphaFoldDB" id="A0A5S4VC30"/>
<comment type="caution">
    <text evidence="3">The sequence shown here is derived from an EMBL/GenBank/DDBJ whole genome shotgun (WGS) entry which is preliminary data.</text>
</comment>
<keyword evidence="4" id="KW-1185">Reference proteome</keyword>
<evidence type="ECO:0000256" key="2">
    <source>
        <dbReference type="SAM" id="Phobius"/>
    </source>
</evidence>
<evidence type="ECO:0000313" key="4">
    <source>
        <dbReference type="Proteomes" id="UP000325243"/>
    </source>
</evidence>
<reference evidence="3 4" key="1">
    <citation type="submission" date="2019-08" db="EMBL/GenBank/DDBJ databases">
        <authorList>
            <person name="Hu J."/>
        </authorList>
    </citation>
    <scope>NUCLEOTIDE SEQUENCE [LARGE SCALE GENOMIC DNA]</scope>
    <source>
        <strain evidence="3 4">NEAU-184</strain>
    </source>
</reference>
<name>A0A5S4VC30_9MICO</name>
<accession>A0A5S4VC30</accession>
<keyword evidence="2" id="KW-0812">Transmembrane</keyword>